<dbReference type="EMBL" id="CM001484">
    <property type="protein sequence ID" value="EIE99557.1"/>
    <property type="molecule type" value="Genomic_DNA"/>
</dbReference>
<reference evidence="2" key="2">
    <citation type="submission" date="2012-01" db="EMBL/GenBank/DDBJ databases">
        <title>Noncontiguous Finished sequence of chromosome of Saccharomonospora glauca K62.</title>
        <authorList>
            <consortium name="US DOE Joint Genome Institute"/>
            <person name="Lucas S."/>
            <person name="Han J."/>
            <person name="Lapidus A."/>
            <person name="Cheng J.-F."/>
            <person name="Goodwin L."/>
            <person name="Pitluck S."/>
            <person name="Peters L."/>
            <person name="Mikhailova N."/>
            <person name="Held B."/>
            <person name="Detter J.C."/>
            <person name="Han C."/>
            <person name="Tapia R."/>
            <person name="Land M."/>
            <person name="Hauser L."/>
            <person name="Kyrpides N."/>
            <person name="Ivanova N."/>
            <person name="Pagani I."/>
            <person name="Brambilla E.-M."/>
            <person name="Klenk H.-P."/>
            <person name="Woyke T."/>
        </authorList>
    </citation>
    <scope>NUCLEOTIDE SEQUENCE [LARGE SCALE GENOMIC DNA]</scope>
    <source>
        <strain evidence="2">K62</strain>
    </source>
</reference>
<protein>
    <submittedName>
        <fullName evidence="1">Uncharacterized protein</fullName>
    </submittedName>
</protein>
<evidence type="ECO:0000313" key="1">
    <source>
        <dbReference type="EMBL" id="EIE99557.1"/>
    </source>
</evidence>
<keyword evidence="2" id="KW-1185">Reference proteome</keyword>
<dbReference type="Proteomes" id="UP000005087">
    <property type="component" value="Chromosome"/>
</dbReference>
<dbReference type="HOGENOM" id="CLU_3332600_0_0_11"/>
<organism evidence="1 2">
    <name type="scientific">Saccharomonospora glauca K62</name>
    <dbReference type="NCBI Taxonomy" id="928724"/>
    <lineage>
        <taxon>Bacteria</taxon>
        <taxon>Bacillati</taxon>
        <taxon>Actinomycetota</taxon>
        <taxon>Actinomycetes</taxon>
        <taxon>Pseudonocardiales</taxon>
        <taxon>Pseudonocardiaceae</taxon>
        <taxon>Saccharomonospora</taxon>
    </lineage>
</organism>
<dbReference type="AlphaFoldDB" id="I1D3N3"/>
<name>I1D3N3_9PSEU</name>
<proteinExistence type="predicted"/>
<reference evidence="1 2" key="1">
    <citation type="submission" date="2011-09" db="EMBL/GenBank/DDBJ databases">
        <authorList>
            <consortium name="US DOE Joint Genome Institute (JGI-PGF)"/>
            <person name="Lucas S."/>
            <person name="Han J."/>
            <person name="Lapidus A."/>
            <person name="Cheng J.-F."/>
            <person name="Goodwin L."/>
            <person name="Pitluck S."/>
            <person name="Peters L."/>
            <person name="Land M.L."/>
            <person name="Hauser L."/>
            <person name="Brambilla E."/>
            <person name="Klenk H.-P."/>
            <person name="Woyke T.J."/>
        </authorList>
    </citation>
    <scope>NUCLEOTIDE SEQUENCE [LARGE SCALE GENOMIC DNA]</scope>
    <source>
        <strain evidence="1 2">K62</strain>
    </source>
</reference>
<accession>I1D3N3</accession>
<gene>
    <name evidence="1" type="ORF">SacglDRAFT_02666</name>
</gene>
<evidence type="ECO:0000313" key="2">
    <source>
        <dbReference type="Proteomes" id="UP000005087"/>
    </source>
</evidence>
<sequence length="38" mass="3837">MPGLDGLSAAASRNSRPGRDVLAALGTGLSNADIERAR</sequence>